<evidence type="ECO:0000256" key="7">
    <source>
        <dbReference type="ARBA" id="ARBA00049244"/>
    </source>
</evidence>
<reference evidence="9" key="1">
    <citation type="journal article" date="2015" name="Genome Announc.">
        <title>Draft Genome Sequences of Anaerolinea thermolimosa IMO-1, Bellilinea caldifistulae GOMI-1, Leptolinea tardivitalis YMTK-2, Levilinea saccharolytica KIBI-1, Longilinea arvoryzae KOME-1, Previously Described as Members of the Class Anaerolineae (Chloroflexi).</title>
        <authorList>
            <person name="Matsuura N."/>
            <person name="Tourlousse M.D."/>
            <person name="Ohashi A."/>
            <person name="Hugenholtz P."/>
            <person name="Sekiguchi Y."/>
        </authorList>
    </citation>
    <scope>NUCLEOTIDE SEQUENCE</scope>
    <source>
        <strain evidence="9">KIBI-1</strain>
    </source>
</reference>
<evidence type="ECO:0000256" key="6">
    <source>
        <dbReference type="ARBA" id="ARBA00022932"/>
    </source>
</evidence>
<protein>
    <recommendedName>
        <fullName evidence="2">DNA polymerase III subunit delta'</fullName>
        <ecNumber evidence="1">2.7.7.7</ecNumber>
    </recommendedName>
</protein>
<proteinExistence type="predicted"/>
<dbReference type="Gene3D" id="1.20.272.10">
    <property type="match status" value="1"/>
</dbReference>
<dbReference type="GO" id="GO:0006261">
    <property type="term" value="P:DNA-templated DNA replication"/>
    <property type="evidence" value="ECO:0007669"/>
    <property type="project" value="TreeGrafter"/>
</dbReference>
<organism evidence="9">
    <name type="scientific">Levilinea saccharolytica</name>
    <dbReference type="NCBI Taxonomy" id="229921"/>
    <lineage>
        <taxon>Bacteria</taxon>
        <taxon>Bacillati</taxon>
        <taxon>Chloroflexota</taxon>
        <taxon>Anaerolineae</taxon>
        <taxon>Anaerolineales</taxon>
        <taxon>Anaerolineaceae</taxon>
        <taxon>Levilinea</taxon>
    </lineage>
</organism>
<dbReference type="OrthoDB" id="9810148at2"/>
<dbReference type="SUPFAM" id="SSF52540">
    <property type="entry name" value="P-loop containing nucleoside triphosphate hydrolases"/>
    <property type="match status" value="1"/>
</dbReference>
<name>A0A0M8JQW4_9CHLR</name>
<evidence type="ECO:0000256" key="1">
    <source>
        <dbReference type="ARBA" id="ARBA00012417"/>
    </source>
</evidence>
<sequence length="340" mass="38013">MAWDVMGHDWAVNLLRQHLSRGEVRHAYLLCGAPGVGRRTLALRFAQALFCPQPTAPGEPCGVCRACQQTLNMQFPDLHLLSAETVGGSLRVDTIRELQRSLSLAPFQAPCRVALLLRFEEATESTQNALLKTLEEAPERAILILTAVSPESLLPTITSRCEILRLRPMGVEALGAALHQQRGLPAEEARRLAHLSSGRVGVALQMHAQPELVEKRRAYLDDLRMLLGAPHRDRFTYAKKAAEYSRPDQRSGMVEELRRRLEVWQSLWRDVMLLQSGVELPLVNLDDRGAVERLAQQCPAAEVAARVRELEEAQDALDANANPRLLFENLALNWPRVVLD</sequence>
<evidence type="ECO:0000256" key="2">
    <source>
        <dbReference type="ARBA" id="ARBA00014363"/>
    </source>
</evidence>
<dbReference type="Gene3D" id="3.40.50.300">
    <property type="entry name" value="P-loop containing nucleotide triphosphate hydrolases"/>
    <property type="match status" value="1"/>
</dbReference>
<keyword evidence="3" id="KW-0808">Transferase</keyword>
<dbReference type="PANTHER" id="PTHR11669:SF8">
    <property type="entry name" value="DNA POLYMERASE III SUBUNIT DELTA"/>
    <property type="match status" value="1"/>
</dbReference>
<dbReference type="EC" id="2.7.7.7" evidence="1"/>
<dbReference type="EMBL" id="DF967975">
    <property type="protein sequence ID" value="GAP19702.1"/>
    <property type="molecule type" value="Genomic_DNA"/>
</dbReference>
<dbReference type="InterPro" id="IPR015199">
    <property type="entry name" value="DNA_pol_III_delta_C"/>
</dbReference>
<gene>
    <name evidence="9" type="ORF">LSAC_03614</name>
</gene>
<dbReference type="GO" id="GO:0009360">
    <property type="term" value="C:DNA polymerase III complex"/>
    <property type="evidence" value="ECO:0007669"/>
    <property type="project" value="InterPro"/>
</dbReference>
<dbReference type="Pfam" id="PF13177">
    <property type="entry name" value="DNA_pol3_delta2"/>
    <property type="match status" value="1"/>
</dbReference>
<comment type="catalytic activity">
    <reaction evidence="7">
        <text>DNA(n) + a 2'-deoxyribonucleoside 5'-triphosphate = DNA(n+1) + diphosphate</text>
        <dbReference type="Rhea" id="RHEA:22508"/>
        <dbReference type="Rhea" id="RHEA-COMP:17339"/>
        <dbReference type="Rhea" id="RHEA-COMP:17340"/>
        <dbReference type="ChEBI" id="CHEBI:33019"/>
        <dbReference type="ChEBI" id="CHEBI:61560"/>
        <dbReference type="ChEBI" id="CHEBI:173112"/>
        <dbReference type="EC" id="2.7.7.7"/>
    </reaction>
</comment>
<dbReference type="InterPro" id="IPR050238">
    <property type="entry name" value="DNA_Rep/Repair_Clamp_Loader"/>
</dbReference>
<dbReference type="InterPro" id="IPR027417">
    <property type="entry name" value="P-loop_NTPase"/>
</dbReference>
<dbReference type="Pfam" id="PF09115">
    <property type="entry name" value="DNApol3-delta_C"/>
    <property type="match status" value="1"/>
</dbReference>
<feature type="domain" description="DNA polymerase III delta subunit C-terminal" evidence="8">
    <location>
        <begin position="259"/>
        <end position="334"/>
    </location>
</feature>
<dbReference type="RefSeq" id="WP_082142995.1">
    <property type="nucleotide sequence ID" value="NZ_BBXZ01000188.1"/>
</dbReference>
<dbReference type="PANTHER" id="PTHR11669">
    <property type="entry name" value="REPLICATION FACTOR C / DNA POLYMERASE III GAMMA-TAU SUBUNIT"/>
    <property type="match status" value="1"/>
</dbReference>
<accession>A0A0M8JQW4</accession>
<evidence type="ECO:0000256" key="4">
    <source>
        <dbReference type="ARBA" id="ARBA00022695"/>
    </source>
</evidence>
<keyword evidence="4" id="KW-0548">Nucleotidyltransferase</keyword>
<keyword evidence="5" id="KW-0235">DNA replication</keyword>
<evidence type="ECO:0000259" key="8">
    <source>
        <dbReference type="Pfam" id="PF09115"/>
    </source>
</evidence>
<keyword evidence="6" id="KW-0239">DNA-directed DNA polymerase</keyword>
<dbReference type="GO" id="GO:0003887">
    <property type="term" value="F:DNA-directed DNA polymerase activity"/>
    <property type="evidence" value="ECO:0007669"/>
    <property type="project" value="UniProtKB-KW"/>
</dbReference>
<evidence type="ECO:0000313" key="9">
    <source>
        <dbReference type="EMBL" id="GAP19702.1"/>
    </source>
</evidence>
<dbReference type="GO" id="GO:0003677">
    <property type="term" value="F:DNA binding"/>
    <property type="evidence" value="ECO:0007669"/>
    <property type="project" value="InterPro"/>
</dbReference>
<evidence type="ECO:0000256" key="3">
    <source>
        <dbReference type="ARBA" id="ARBA00022679"/>
    </source>
</evidence>
<evidence type="ECO:0000256" key="5">
    <source>
        <dbReference type="ARBA" id="ARBA00022705"/>
    </source>
</evidence>
<dbReference type="AlphaFoldDB" id="A0A0M8JQW4"/>